<dbReference type="InterPro" id="IPR046342">
    <property type="entry name" value="CBS_dom_sf"/>
</dbReference>
<dbReference type="SUPFAM" id="SSF53697">
    <property type="entry name" value="SIS domain"/>
    <property type="match status" value="1"/>
</dbReference>
<keyword evidence="5" id="KW-0862">Zinc</keyword>
<evidence type="ECO:0000256" key="7">
    <source>
        <dbReference type="PROSITE-ProRule" id="PRU00703"/>
    </source>
</evidence>
<dbReference type="Gene3D" id="3.40.50.10490">
    <property type="entry name" value="Glucose-6-phosphate isomerase like protein, domain 1"/>
    <property type="match status" value="1"/>
</dbReference>
<dbReference type="EMBL" id="AP027272">
    <property type="protein sequence ID" value="BDX05201.1"/>
    <property type="molecule type" value="Genomic_DNA"/>
</dbReference>
<evidence type="ECO:0000259" key="8">
    <source>
        <dbReference type="PROSITE" id="PS51371"/>
    </source>
</evidence>
<feature type="domain" description="CBS" evidence="8">
    <location>
        <begin position="273"/>
        <end position="325"/>
    </location>
</feature>
<dbReference type="PANTHER" id="PTHR42745">
    <property type="match status" value="1"/>
</dbReference>
<reference evidence="10" key="1">
    <citation type="submission" date="2023-01" db="EMBL/GenBank/DDBJ databases">
        <title>Complete genome sequence of Planctobacterium marinum strain Dej080120_11.</title>
        <authorList>
            <person name="Ueki S."/>
            <person name="Maruyama F."/>
        </authorList>
    </citation>
    <scope>NUCLEOTIDE SEQUENCE</scope>
    <source>
        <strain evidence="10">Dej080120_11</strain>
    </source>
</reference>
<feature type="site" description="Catalytically relevant" evidence="6">
    <location>
        <position position="107"/>
    </location>
</feature>
<comment type="catalytic activity">
    <reaction evidence="4">
        <text>D-arabinose 5-phosphate = D-ribulose 5-phosphate</text>
        <dbReference type="Rhea" id="RHEA:23104"/>
        <dbReference type="ChEBI" id="CHEBI:57693"/>
        <dbReference type="ChEBI" id="CHEBI:58121"/>
        <dbReference type="EC" id="5.3.1.13"/>
    </reaction>
</comment>
<dbReference type="FunFam" id="3.40.50.10490:FF:000011">
    <property type="entry name" value="Arabinose 5-phosphate isomerase"/>
    <property type="match status" value="1"/>
</dbReference>
<evidence type="ECO:0000313" key="10">
    <source>
        <dbReference type="EMBL" id="BDX05201.1"/>
    </source>
</evidence>
<feature type="site" description="Catalytically relevant" evidence="6">
    <location>
        <position position="189"/>
    </location>
</feature>
<evidence type="ECO:0000256" key="4">
    <source>
        <dbReference type="PIRNR" id="PIRNR004692"/>
    </source>
</evidence>
<dbReference type="NCBIfam" id="TIGR00393">
    <property type="entry name" value="kpsF"/>
    <property type="match status" value="1"/>
</dbReference>
<keyword evidence="5" id="KW-0479">Metal-binding</keyword>
<dbReference type="PROSITE" id="PS51464">
    <property type="entry name" value="SIS"/>
    <property type="match status" value="1"/>
</dbReference>
<feature type="domain" description="CBS" evidence="8">
    <location>
        <begin position="206"/>
        <end position="264"/>
    </location>
</feature>
<gene>
    <name evidence="10" type="primary">kdsD</name>
    <name evidence="10" type="ORF">MACH26_07220</name>
</gene>
<dbReference type="GO" id="GO:0046872">
    <property type="term" value="F:metal ion binding"/>
    <property type="evidence" value="ECO:0007669"/>
    <property type="project" value="UniProtKB-KW"/>
</dbReference>
<dbReference type="InterPro" id="IPR001347">
    <property type="entry name" value="SIS_dom"/>
</dbReference>
<dbReference type="PANTHER" id="PTHR42745:SF1">
    <property type="entry name" value="ARABINOSE 5-PHOSPHATE ISOMERASE KDSD"/>
    <property type="match status" value="1"/>
</dbReference>
<dbReference type="Proteomes" id="UP001333710">
    <property type="component" value="Chromosome"/>
</dbReference>
<dbReference type="InterPro" id="IPR035474">
    <property type="entry name" value="SIS_Kpsf"/>
</dbReference>
<dbReference type="Pfam" id="PF01380">
    <property type="entry name" value="SIS"/>
    <property type="match status" value="1"/>
</dbReference>
<keyword evidence="4 10" id="KW-0413">Isomerase</keyword>
<dbReference type="InterPro" id="IPR046348">
    <property type="entry name" value="SIS_dom_sf"/>
</dbReference>
<dbReference type="AlphaFoldDB" id="A0AA48HIA7"/>
<evidence type="ECO:0000256" key="6">
    <source>
        <dbReference type="PIRSR" id="PIRSR004692-3"/>
    </source>
</evidence>
<dbReference type="PIRSF" id="PIRSF004692">
    <property type="entry name" value="KdsD_KpsF"/>
    <property type="match status" value="1"/>
</dbReference>
<dbReference type="InterPro" id="IPR050986">
    <property type="entry name" value="GutQ/KpsF_isomerases"/>
</dbReference>
<organism evidence="10 11">
    <name type="scientific">Planctobacterium marinum</name>
    <dbReference type="NCBI Taxonomy" id="1631968"/>
    <lineage>
        <taxon>Bacteria</taxon>
        <taxon>Pseudomonadati</taxon>
        <taxon>Pseudomonadota</taxon>
        <taxon>Gammaproteobacteria</taxon>
        <taxon>Alteromonadales</taxon>
        <taxon>Alteromonadaceae</taxon>
        <taxon>Planctobacterium</taxon>
    </lineage>
</organism>
<dbReference type="GO" id="GO:0097367">
    <property type="term" value="F:carbohydrate derivative binding"/>
    <property type="evidence" value="ECO:0007669"/>
    <property type="project" value="InterPro"/>
</dbReference>
<dbReference type="GO" id="GO:0019146">
    <property type="term" value="F:arabinose-5-phosphate isomerase activity"/>
    <property type="evidence" value="ECO:0007669"/>
    <property type="project" value="UniProtKB-EC"/>
</dbReference>
<feature type="site" description="Catalytically relevant" evidence="6">
    <location>
        <position position="55"/>
    </location>
</feature>
<dbReference type="SMART" id="SM00116">
    <property type="entry name" value="CBS"/>
    <property type="match status" value="2"/>
</dbReference>
<feature type="binding site" evidence="5">
    <location>
        <position position="78"/>
    </location>
    <ligand>
        <name>Zn(2+)</name>
        <dbReference type="ChEBI" id="CHEBI:29105"/>
    </ligand>
</feature>
<feature type="domain" description="SIS" evidence="9">
    <location>
        <begin position="37"/>
        <end position="180"/>
    </location>
</feature>
<dbReference type="InterPro" id="IPR000644">
    <property type="entry name" value="CBS_dom"/>
</dbReference>
<proteinExistence type="inferred from homology"/>
<dbReference type="RefSeq" id="WP_338291168.1">
    <property type="nucleotide sequence ID" value="NZ_AP027272.1"/>
</dbReference>
<keyword evidence="2" id="KW-0677">Repeat</keyword>
<dbReference type="Pfam" id="PF00571">
    <property type="entry name" value="CBS"/>
    <property type="match status" value="2"/>
</dbReference>
<dbReference type="GO" id="GO:1901135">
    <property type="term" value="P:carbohydrate derivative metabolic process"/>
    <property type="evidence" value="ECO:0007669"/>
    <property type="project" value="InterPro"/>
</dbReference>
<dbReference type="KEGG" id="pmaw:MACH26_07220"/>
<protein>
    <recommendedName>
        <fullName evidence="4">Arabinose 5-phosphate isomerase</fullName>
        <shortName evidence="4">API</shortName>
        <ecNumber evidence="4">5.3.1.13</ecNumber>
    </recommendedName>
</protein>
<evidence type="ECO:0000313" key="11">
    <source>
        <dbReference type="Proteomes" id="UP001333710"/>
    </source>
</evidence>
<dbReference type="EC" id="5.3.1.13" evidence="4"/>
<keyword evidence="11" id="KW-1185">Reference proteome</keyword>
<dbReference type="Gene3D" id="3.10.580.10">
    <property type="entry name" value="CBS-domain"/>
    <property type="match status" value="1"/>
</dbReference>
<evidence type="ECO:0000256" key="2">
    <source>
        <dbReference type="ARBA" id="ARBA00022737"/>
    </source>
</evidence>
<evidence type="ECO:0000256" key="1">
    <source>
        <dbReference type="ARBA" id="ARBA00008165"/>
    </source>
</evidence>
<keyword evidence="3 7" id="KW-0129">CBS domain</keyword>
<accession>A0AA48HIA7</accession>
<dbReference type="CDD" id="cd04604">
    <property type="entry name" value="CBS_pair_SIS_assoc"/>
    <property type="match status" value="1"/>
</dbReference>
<dbReference type="CDD" id="cd05014">
    <property type="entry name" value="SIS_Kpsf"/>
    <property type="match status" value="1"/>
</dbReference>
<evidence type="ECO:0000256" key="3">
    <source>
        <dbReference type="ARBA" id="ARBA00023122"/>
    </source>
</evidence>
<evidence type="ECO:0000259" key="9">
    <source>
        <dbReference type="PROSITE" id="PS51464"/>
    </source>
</evidence>
<feature type="site" description="Catalytically relevant" evidence="6">
    <location>
        <position position="148"/>
    </location>
</feature>
<sequence length="325" mass="34429">MNVEPDKLLASAHRVLDIELEAIANLKQAFDQQFIAACQIMLACKGKVVVTGMGKSGHIANKIAATLASTGTPAFFMHPGEAGHGDLGMLGEDDVLLAISNSGETSEVLSLLPVVKRLGIEVIAMTRSPESSMGRYADIHLSIAVPREACSLGLAPTSSTSVTLVLGDALAVALLDAKNFTAEEFALSHPSGSLGKKLLLTLNDIMHSGDRVPLVAETSSIRDALVIITQKSLGLAGIVDAEGKLIGIFTDGDLRRVIDAHKDVHNTRISEVMTRNCFTAHREMLAAEALNEMENRNISSLIVVDAHNRPVGALNMLDLIKSGVV</sequence>
<dbReference type="PROSITE" id="PS51371">
    <property type="entry name" value="CBS"/>
    <property type="match status" value="2"/>
</dbReference>
<dbReference type="InterPro" id="IPR004800">
    <property type="entry name" value="KdsD/KpsF-type"/>
</dbReference>
<dbReference type="GO" id="GO:0005975">
    <property type="term" value="P:carbohydrate metabolic process"/>
    <property type="evidence" value="ECO:0007669"/>
    <property type="project" value="InterPro"/>
</dbReference>
<comment type="similarity">
    <text evidence="1 4">Belongs to the SIS family. GutQ/KpsF subfamily.</text>
</comment>
<evidence type="ECO:0000256" key="5">
    <source>
        <dbReference type="PIRSR" id="PIRSR004692-2"/>
    </source>
</evidence>
<name>A0AA48HIA7_9ALTE</name>